<keyword evidence="2" id="KW-1185">Reference proteome</keyword>
<comment type="caution">
    <text evidence="1">The sequence shown here is derived from an EMBL/GenBank/DDBJ whole genome shotgun (WGS) entry which is preliminary data.</text>
</comment>
<accession>A0A5J9UBE8</accession>
<gene>
    <name evidence="1" type="ORF">EJB05_36686</name>
</gene>
<organism evidence="1 2">
    <name type="scientific">Eragrostis curvula</name>
    <name type="common">weeping love grass</name>
    <dbReference type="NCBI Taxonomy" id="38414"/>
    <lineage>
        <taxon>Eukaryota</taxon>
        <taxon>Viridiplantae</taxon>
        <taxon>Streptophyta</taxon>
        <taxon>Embryophyta</taxon>
        <taxon>Tracheophyta</taxon>
        <taxon>Spermatophyta</taxon>
        <taxon>Magnoliopsida</taxon>
        <taxon>Liliopsida</taxon>
        <taxon>Poales</taxon>
        <taxon>Poaceae</taxon>
        <taxon>PACMAD clade</taxon>
        <taxon>Chloridoideae</taxon>
        <taxon>Eragrostideae</taxon>
        <taxon>Eragrostidinae</taxon>
        <taxon>Eragrostis</taxon>
    </lineage>
</organism>
<protein>
    <submittedName>
        <fullName evidence="1">Uncharacterized protein</fullName>
    </submittedName>
</protein>
<sequence length="97" mass="10379">SPHSRETWTSSLDGDLAGGACAPAFDRRRSILESSISTFDFSNEDYMAVIFICAHPSTMPNASGKATEYDATELDGPVFSAFGGTVCYEASDTLNIE</sequence>
<proteinExistence type="predicted"/>
<evidence type="ECO:0000313" key="1">
    <source>
        <dbReference type="EMBL" id="TVU20478.1"/>
    </source>
</evidence>
<feature type="non-terminal residue" evidence="1">
    <location>
        <position position="1"/>
    </location>
</feature>
<feature type="non-terminal residue" evidence="1">
    <location>
        <position position="97"/>
    </location>
</feature>
<dbReference type="EMBL" id="RWGY01000029">
    <property type="protein sequence ID" value="TVU20478.1"/>
    <property type="molecule type" value="Genomic_DNA"/>
</dbReference>
<reference evidence="1 2" key="1">
    <citation type="journal article" date="2019" name="Sci. Rep.">
        <title>A high-quality genome of Eragrostis curvula grass provides insights into Poaceae evolution and supports new strategies to enhance forage quality.</title>
        <authorList>
            <person name="Carballo J."/>
            <person name="Santos B.A.C.M."/>
            <person name="Zappacosta D."/>
            <person name="Garbus I."/>
            <person name="Selva J.P."/>
            <person name="Gallo C.A."/>
            <person name="Diaz A."/>
            <person name="Albertini E."/>
            <person name="Caccamo M."/>
            <person name="Echenique V."/>
        </authorList>
    </citation>
    <scope>NUCLEOTIDE SEQUENCE [LARGE SCALE GENOMIC DNA]</scope>
    <source>
        <strain evidence="2">cv. Victoria</strain>
        <tissue evidence="1">Leaf</tissue>
    </source>
</reference>
<name>A0A5J9UBE8_9POAL</name>
<dbReference type="Proteomes" id="UP000324897">
    <property type="component" value="Chromosome 7"/>
</dbReference>
<dbReference type="Gramene" id="TVU20478">
    <property type="protein sequence ID" value="TVU20478"/>
    <property type="gene ID" value="EJB05_36686"/>
</dbReference>
<dbReference type="AlphaFoldDB" id="A0A5J9UBE8"/>
<evidence type="ECO:0000313" key="2">
    <source>
        <dbReference type="Proteomes" id="UP000324897"/>
    </source>
</evidence>